<comment type="caution">
    <text evidence="9">The sequence shown here is derived from an EMBL/GenBank/DDBJ whole genome shotgun (WGS) entry which is preliminary data.</text>
</comment>
<dbReference type="InterPro" id="IPR044607">
    <property type="entry name" value="RKD-like"/>
</dbReference>
<evidence type="ECO:0000256" key="7">
    <source>
        <dbReference type="SAM" id="Coils"/>
    </source>
</evidence>
<evidence type="ECO:0000256" key="2">
    <source>
        <dbReference type="ARBA" id="ARBA00023015"/>
    </source>
</evidence>
<evidence type="ECO:0000256" key="5">
    <source>
        <dbReference type="ARBA" id="ARBA00023163"/>
    </source>
</evidence>
<accession>A0ABU6YSG5</accession>
<dbReference type="EMBL" id="JASCZI010242600">
    <property type="protein sequence ID" value="MED6211568.1"/>
    <property type="molecule type" value="Genomic_DNA"/>
</dbReference>
<evidence type="ECO:0000259" key="8">
    <source>
        <dbReference type="PROSITE" id="PS51519"/>
    </source>
</evidence>
<evidence type="ECO:0000256" key="3">
    <source>
        <dbReference type="ARBA" id="ARBA00023054"/>
    </source>
</evidence>
<proteinExistence type="predicted"/>
<protein>
    <recommendedName>
        <fullName evidence="8">RWP-RK domain-containing protein</fullName>
    </recommendedName>
</protein>
<evidence type="ECO:0000256" key="4">
    <source>
        <dbReference type="ARBA" id="ARBA00023125"/>
    </source>
</evidence>
<evidence type="ECO:0000256" key="6">
    <source>
        <dbReference type="ARBA" id="ARBA00023242"/>
    </source>
</evidence>
<reference evidence="9 10" key="1">
    <citation type="journal article" date="2023" name="Plants (Basel)">
        <title>Bridging the Gap: Combining Genomics and Transcriptomics Approaches to Understand Stylosanthes scabra, an Orphan Legume from the Brazilian Caatinga.</title>
        <authorList>
            <person name="Ferreira-Neto J.R.C."/>
            <person name="da Silva M.D."/>
            <person name="Binneck E."/>
            <person name="de Melo N.F."/>
            <person name="da Silva R.H."/>
            <person name="de Melo A.L.T.M."/>
            <person name="Pandolfi V."/>
            <person name="Bustamante F.O."/>
            <person name="Brasileiro-Vidal A.C."/>
            <person name="Benko-Iseppon A.M."/>
        </authorList>
    </citation>
    <scope>NUCLEOTIDE SEQUENCE [LARGE SCALE GENOMIC DNA]</scope>
    <source>
        <tissue evidence="9">Leaves</tissue>
    </source>
</reference>
<dbReference type="Proteomes" id="UP001341840">
    <property type="component" value="Unassembled WGS sequence"/>
</dbReference>
<evidence type="ECO:0000313" key="10">
    <source>
        <dbReference type="Proteomes" id="UP001341840"/>
    </source>
</evidence>
<dbReference type="PROSITE" id="PS51519">
    <property type="entry name" value="RWP_RK"/>
    <property type="match status" value="1"/>
</dbReference>
<organism evidence="9 10">
    <name type="scientific">Stylosanthes scabra</name>
    <dbReference type="NCBI Taxonomy" id="79078"/>
    <lineage>
        <taxon>Eukaryota</taxon>
        <taxon>Viridiplantae</taxon>
        <taxon>Streptophyta</taxon>
        <taxon>Embryophyta</taxon>
        <taxon>Tracheophyta</taxon>
        <taxon>Spermatophyta</taxon>
        <taxon>Magnoliopsida</taxon>
        <taxon>eudicotyledons</taxon>
        <taxon>Gunneridae</taxon>
        <taxon>Pentapetalae</taxon>
        <taxon>rosids</taxon>
        <taxon>fabids</taxon>
        <taxon>Fabales</taxon>
        <taxon>Fabaceae</taxon>
        <taxon>Papilionoideae</taxon>
        <taxon>50 kb inversion clade</taxon>
        <taxon>dalbergioids sensu lato</taxon>
        <taxon>Dalbergieae</taxon>
        <taxon>Pterocarpus clade</taxon>
        <taxon>Stylosanthes</taxon>
    </lineage>
</organism>
<name>A0ABU6YSG5_9FABA</name>
<dbReference type="InterPro" id="IPR003035">
    <property type="entry name" value="RWP-RK_dom"/>
</dbReference>
<feature type="domain" description="RWP-RK" evidence="8">
    <location>
        <begin position="97"/>
        <end position="179"/>
    </location>
</feature>
<keyword evidence="3 7" id="KW-0175">Coiled coil</keyword>
<keyword evidence="4" id="KW-0238">DNA-binding</keyword>
<keyword evidence="6" id="KW-0539">Nucleus</keyword>
<dbReference type="PANTHER" id="PTHR46373">
    <property type="entry name" value="PROTEIN RKD4"/>
    <property type="match status" value="1"/>
</dbReference>
<keyword evidence="5" id="KW-0804">Transcription</keyword>
<gene>
    <name evidence="9" type="ORF">PIB30_074986</name>
</gene>
<comment type="function">
    <text evidence="1">Putative transcription factor.</text>
</comment>
<keyword evidence="10" id="KW-1185">Reference proteome</keyword>
<keyword evidence="2" id="KW-0805">Transcription regulation</keyword>
<evidence type="ECO:0000313" key="9">
    <source>
        <dbReference type="EMBL" id="MED6211568.1"/>
    </source>
</evidence>
<feature type="coiled-coil region" evidence="7">
    <location>
        <begin position="58"/>
        <end position="92"/>
    </location>
</feature>
<evidence type="ECO:0000256" key="1">
    <source>
        <dbReference type="ARBA" id="ARBA00004049"/>
    </source>
</evidence>
<dbReference type="PANTHER" id="PTHR46373:SF2">
    <property type="entry name" value="RWP-RK DOMAIN-CONTAINING PROTEIN"/>
    <property type="match status" value="1"/>
</dbReference>
<sequence length="218" mass="26029">MEFFHNELHSFSNDNDKLMEFSPMDDFYDWAPLLSNQQLFFINDLPEVDNEFEDLPPLDELNKVEKDFKKEIQEEEEEEDNQEQKRLLLLSELVPSSSSSIGTKKKKNELDFDEIKKHFDLPITEAANKMNIGVTLLKRRCRELNINRWPHRKIRSLHLLIQNLKEMGLDNEVEMLEQETKMMEKIPGMELTKETKRLRQACFKANFKKRRFLASKSY</sequence>
<dbReference type="Pfam" id="PF02042">
    <property type="entry name" value="RWP-RK"/>
    <property type="match status" value="1"/>
</dbReference>